<evidence type="ECO:0000256" key="1">
    <source>
        <dbReference type="SAM" id="MobiDB-lite"/>
    </source>
</evidence>
<protein>
    <submittedName>
        <fullName evidence="2">Uncharacterized protein</fullName>
    </submittedName>
</protein>
<sequence length="133" mass="14598">MDAELEGFTLFASFHRLLPLFVPTSPLLAKKHGQLFEAQELGFDGALFSNDPCDLVVTANPLMAPIMGLGHRSIWATMLDSRSFTSPLNTSSTAVRSTPEQNARPNPGLRPVDGDRRDSVRFPGHEISFSIED</sequence>
<evidence type="ECO:0000313" key="2">
    <source>
        <dbReference type="EMBL" id="GKV27452.1"/>
    </source>
</evidence>
<accession>A0AAV5KS79</accession>
<dbReference type="EMBL" id="BPVZ01000075">
    <property type="protein sequence ID" value="GKV27452.1"/>
    <property type="molecule type" value="Genomic_DNA"/>
</dbReference>
<feature type="region of interest" description="Disordered" evidence="1">
    <location>
        <begin position="85"/>
        <end position="124"/>
    </location>
</feature>
<gene>
    <name evidence="2" type="ORF">SLEP1_g36624</name>
</gene>
<comment type="caution">
    <text evidence="2">The sequence shown here is derived from an EMBL/GenBank/DDBJ whole genome shotgun (WGS) entry which is preliminary data.</text>
</comment>
<proteinExistence type="predicted"/>
<keyword evidence="3" id="KW-1185">Reference proteome</keyword>
<organism evidence="2 3">
    <name type="scientific">Rubroshorea leprosula</name>
    <dbReference type="NCBI Taxonomy" id="152421"/>
    <lineage>
        <taxon>Eukaryota</taxon>
        <taxon>Viridiplantae</taxon>
        <taxon>Streptophyta</taxon>
        <taxon>Embryophyta</taxon>
        <taxon>Tracheophyta</taxon>
        <taxon>Spermatophyta</taxon>
        <taxon>Magnoliopsida</taxon>
        <taxon>eudicotyledons</taxon>
        <taxon>Gunneridae</taxon>
        <taxon>Pentapetalae</taxon>
        <taxon>rosids</taxon>
        <taxon>malvids</taxon>
        <taxon>Malvales</taxon>
        <taxon>Dipterocarpaceae</taxon>
        <taxon>Rubroshorea</taxon>
    </lineage>
</organism>
<dbReference type="AlphaFoldDB" id="A0AAV5KS79"/>
<evidence type="ECO:0000313" key="3">
    <source>
        <dbReference type="Proteomes" id="UP001054252"/>
    </source>
</evidence>
<reference evidence="2 3" key="1">
    <citation type="journal article" date="2021" name="Commun. Biol.">
        <title>The genome of Shorea leprosula (Dipterocarpaceae) highlights the ecological relevance of drought in aseasonal tropical rainforests.</title>
        <authorList>
            <person name="Ng K.K.S."/>
            <person name="Kobayashi M.J."/>
            <person name="Fawcett J.A."/>
            <person name="Hatakeyama M."/>
            <person name="Paape T."/>
            <person name="Ng C.H."/>
            <person name="Ang C.C."/>
            <person name="Tnah L.H."/>
            <person name="Lee C.T."/>
            <person name="Nishiyama T."/>
            <person name="Sese J."/>
            <person name="O'Brien M.J."/>
            <person name="Copetti D."/>
            <person name="Mohd Noor M.I."/>
            <person name="Ong R.C."/>
            <person name="Putra M."/>
            <person name="Sireger I.Z."/>
            <person name="Indrioko S."/>
            <person name="Kosugi Y."/>
            <person name="Izuno A."/>
            <person name="Isagi Y."/>
            <person name="Lee S.L."/>
            <person name="Shimizu K.K."/>
        </authorList>
    </citation>
    <scope>NUCLEOTIDE SEQUENCE [LARGE SCALE GENOMIC DNA]</scope>
    <source>
        <strain evidence="2">214</strain>
    </source>
</reference>
<feature type="compositionally biased region" description="Polar residues" evidence="1">
    <location>
        <begin position="85"/>
        <end position="104"/>
    </location>
</feature>
<dbReference type="Proteomes" id="UP001054252">
    <property type="component" value="Unassembled WGS sequence"/>
</dbReference>
<name>A0AAV5KS79_9ROSI</name>
<feature type="compositionally biased region" description="Basic and acidic residues" evidence="1">
    <location>
        <begin position="112"/>
        <end position="124"/>
    </location>
</feature>